<evidence type="ECO:0000313" key="5">
    <source>
        <dbReference type="Proteomes" id="UP000068026"/>
    </source>
</evidence>
<dbReference type="InterPro" id="IPR000160">
    <property type="entry name" value="GGDEF_dom"/>
</dbReference>
<dbReference type="PANTHER" id="PTHR45138:SF9">
    <property type="entry name" value="DIGUANYLATE CYCLASE DGCM-RELATED"/>
    <property type="match status" value="1"/>
</dbReference>
<dbReference type="AlphaFoldDB" id="A0A110A6R4"/>
<organism evidence="4 6">
    <name type="scientific">Anaerotignum propionicum DSM 1682</name>
    <dbReference type="NCBI Taxonomy" id="991789"/>
    <lineage>
        <taxon>Bacteria</taxon>
        <taxon>Bacillati</taxon>
        <taxon>Bacillota</taxon>
        <taxon>Clostridia</taxon>
        <taxon>Lachnospirales</taxon>
        <taxon>Anaerotignaceae</taxon>
        <taxon>Anaerotignum</taxon>
    </lineage>
</organism>
<keyword evidence="1" id="KW-1133">Transmembrane helix</keyword>
<feature type="domain" description="GGDEF" evidence="2">
    <location>
        <begin position="427"/>
        <end position="554"/>
    </location>
</feature>
<dbReference type="GO" id="GO:0052621">
    <property type="term" value="F:diguanylate cyclase activity"/>
    <property type="evidence" value="ECO:0007669"/>
    <property type="project" value="UniProtKB-EC"/>
</dbReference>
<dbReference type="PANTHER" id="PTHR45138">
    <property type="entry name" value="REGULATORY COMPONENTS OF SENSORY TRANSDUCTION SYSTEM"/>
    <property type="match status" value="1"/>
</dbReference>
<keyword evidence="1" id="KW-0812">Transmembrane</keyword>
<dbReference type="InterPro" id="IPR050469">
    <property type="entry name" value="Diguanylate_Cyclase"/>
</dbReference>
<keyword evidence="1" id="KW-0472">Membrane</keyword>
<reference evidence="3 5" key="1">
    <citation type="journal article" date="2016" name="Genome Announc.">
        <title>Complete Genome Sequence of the Amino Acid-Fermenting Clostridium propionicum X2 (DSM 1682).</title>
        <authorList>
            <person name="Poehlein A."/>
            <person name="Schlien K."/>
            <person name="Chowdhury N.P."/>
            <person name="Gottschalk G."/>
            <person name="Buckel W."/>
            <person name="Daniel R."/>
        </authorList>
    </citation>
    <scope>NUCLEOTIDE SEQUENCE [LARGE SCALE GENOMIC DNA]</scope>
    <source>
        <strain evidence="3 5">X2</strain>
    </source>
</reference>
<feature type="transmembrane region" description="Helical" evidence="1">
    <location>
        <begin position="326"/>
        <end position="345"/>
    </location>
</feature>
<dbReference type="Proteomes" id="UP000068026">
    <property type="component" value="Chromosome"/>
</dbReference>
<keyword evidence="5" id="KW-1185">Reference proteome</keyword>
<keyword evidence="3" id="KW-0808">Transferase</keyword>
<dbReference type="Pfam" id="PF00990">
    <property type="entry name" value="GGDEF"/>
    <property type="match status" value="1"/>
</dbReference>
<reference evidence="5" key="2">
    <citation type="submission" date="2016-01" db="EMBL/GenBank/DDBJ databases">
        <authorList>
            <person name="Poehlein A."/>
            <person name="Schlien K."/>
            <person name="Gottschalk G."/>
            <person name="Buckel W."/>
            <person name="Daniel R."/>
        </authorList>
    </citation>
    <scope>NUCLEOTIDE SEQUENCE [LARGE SCALE GENOMIC DNA]</scope>
    <source>
        <strain evidence="5">X2</strain>
    </source>
</reference>
<feature type="transmembrane region" description="Helical" evidence="1">
    <location>
        <begin position="208"/>
        <end position="226"/>
    </location>
</feature>
<evidence type="ECO:0000313" key="4">
    <source>
        <dbReference type="EMBL" id="SHE78729.1"/>
    </source>
</evidence>
<dbReference type="Gene3D" id="3.30.70.270">
    <property type="match status" value="1"/>
</dbReference>
<dbReference type="NCBIfam" id="TIGR00254">
    <property type="entry name" value="GGDEF"/>
    <property type="match status" value="1"/>
</dbReference>
<evidence type="ECO:0000313" key="6">
    <source>
        <dbReference type="Proteomes" id="UP000184204"/>
    </source>
</evidence>
<feature type="transmembrane region" description="Helical" evidence="1">
    <location>
        <begin position="174"/>
        <end position="196"/>
    </location>
</feature>
<dbReference type="SMART" id="SM00267">
    <property type="entry name" value="GGDEF"/>
    <property type="match status" value="1"/>
</dbReference>
<gene>
    <name evidence="3" type="primary">yfiN_1</name>
    <name evidence="3" type="ORF">CPRO_04080</name>
    <name evidence="4" type="ORF">SAMN02745151_01792</name>
</gene>
<dbReference type="SUPFAM" id="SSF55073">
    <property type="entry name" value="Nucleotide cyclase"/>
    <property type="match status" value="1"/>
</dbReference>
<evidence type="ECO:0000313" key="3">
    <source>
        <dbReference type="EMBL" id="AMJ40017.1"/>
    </source>
</evidence>
<dbReference type="RefSeq" id="WP_066047289.1">
    <property type="nucleotide sequence ID" value="NZ_CP014223.1"/>
</dbReference>
<feature type="transmembrane region" description="Helical" evidence="1">
    <location>
        <begin position="6"/>
        <end position="29"/>
    </location>
</feature>
<dbReference type="KEGG" id="cpro:CPRO_04080"/>
<dbReference type="InterPro" id="IPR029787">
    <property type="entry name" value="Nucleotide_cyclase"/>
</dbReference>
<protein>
    <submittedName>
        <fullName evidence="4">Diguanylate cyclase (GGDEF) domain-containing protein</fullName>
    </submittedName>
    <submittedName>
        <fullName evidence="3">Diguanylate cyclase YfiN</fullName>
        <ecNumber evidence="3">2.7.7.65</ecNumber>
    </submittedName>
</protein>
<dbReference type="EMBL" id="FQUA01000007">
    <property type="protein sequence ID" value="SHE78729.1"/>
    <property type="molecule type" value="Genomic_DNA"/>
</dbReference>
<dbReference type="CDD" id="cd01949">
    <property type="entry name" value="GGDEF"/>
    <property type="match status" value="1"/>
</dbReference>
<dbReference type="Proteomes" id="UP000184204">
    <property type="component" value="Unassembled WGS sequence"/>
</dbReference>
<accession>A0A110A6R4</accession>
<evidence type="ECO:0000259" key="2">
    <source>
        <dbReference type="PROSITE" id="PS50887"/>
    </source>
</evidence>
<dbReference type="EMBL" id="CP014223">
    <property type="protein sequence ID" value="AMJ40017.1"/>
    <property type="molecule type" value="Genomic_DNA"/>
</dbReference>
<reference evidence="4" key="3">
    <citation type="submission" date="2016-11" db="EMBL/GenBank/DDBJ databases">
        <authorList>
            <person name="Varghese N."/>
            <person name="Submissions S."/>
        </authorList>
    </citation>
    <scope>NUCLEOTIDE SEQUENCE</scope>
    <source>
        <strain evidence="4">DSM 1682</strain>
    </source>
</reference>
<feature type="transmembrane region" description="Helical" evidence="1">
    <location>
        <begin position="269"/>
        <end position="287"/>
    </location>
</feature>
<dbReference type="EC" id="2.7.7.65" evidence="3"/>
<feature type="transmembrane region" description="Helical" evidence="1">
    <location>
        <begin position="238"/>
        <end position="257"/>
    </location>
</feature>
<evidence type="ECO:0000256" key="1">
    <source>
        <dbReference type="SAM" id="Phobius"/>
    </source>
</evidence>
<feature type="transmembrane region" description="Helical" evidence="1">
    <location>
        <begin position="361"/>
        <end position="378"/>
    </location>
</feature>
<sequence>MCKKILLYILYMVEITVLIFVCVDAVGFFRYGSSQSKRGELSELKEGWTLKLGEVIYPIEELPKEFVMASDAAMIFRQLPEKINDNSILAFENRFQDVQVKINGEERYTYHGLLPDQGRRMNTNVLCIVDLEEKDAGQEMKVAFQSPMKTMGLHLPSFFMGTESGLMLESLRAGLSSLVFSGIMLFFTILCIAMFLREKMGKGEKVEILAHTSLLMVLSSIWSIANCEVVHLCVGNDILLAYLSFNSFMLLPIMIPIFYSDVLVRYKKFLYRLAGVATFNFLFQNILNFWGKYQYIQMMSITYILLLFTIFALIGISIGEYTKEKCYYTAGFLIATIVFLSFYMMDVLRFFFFAPLDNARFFRYGVLAFIIIIVWICAKKVLCYVEVEIENRVYKELALRDVLTHLPNRVALEKCIESLEERGAVCKNLTVILMDVNGLKPVNDKSGHGAGDRLLCEAAKSIKEAFPEEKDAWYRLGGDEFVVLMTQTELSNEECQQRMQKATEKWKNFEHGPISISCGSQTARDVKVTKEIVHHLMQEADQIMYKNKIQYYQKKLNKRSSQEIL</sequence>
<dbReference type="OrthoDB" id="9804955at2"/>
<dbReference type="InterPro" id="IPR043128">
    <property type="entry name" value="Rev_trsase/Diguanyl_cyclase"/>
</dbReference>
<feature type="transmembrane region" description="Helical" evidence="1">
    <location>
        <begin position="293"/>
        <end position="314"/>
    </location>
</feature>
<dbReference type="PROSITE" id="PS50887">
    <property type="entry name" value="GGDEF"/>
    <property type="match status" value="1"/>
</dbReference>
<proteinExistence type="predicted"/>
<name>A0A110A6R4_ANAPI</name>
<reference evidence="6" key="4">
    <citation type="submission" date="2016-11" db="EMBL/GenBank/DDBJ databases">
        <authorList>
            <person name="Jaros S."/>
            <person name="Januszkiewicz K."/>
            <person name="Wedrychowicz H."/>
        </authorList>
    </citation>
    <scope>NUCLEOTIDE SEQUENCE [LARGE SCALE GENOMIC DNA]</scope>
    <source>
        <strain evidence="6">DSM 1682</strain>
    </source>
</reference>
<keyword evidence="3" id="KW-0548">Nucleotidyltransferase</keyword>